<keyword evidence="13 19" id="KW-0472">Membrane</keyword>
<reference evidence="20 21" key="1">
    <citation type="submission" date="2019-03" db="EMBL/GenBank/DDBJ databases">
        <title>Porphyromonas levii Isolated from the Uterus of Dairy Cows.</title>
        <authorList>
            <person name="Francis A.M."/>
        </authorList>
    </citation>
    <scope>NUCLEOTIDE SEQUENCE [LARGE SCALE GENOMIC DNA]</scope>
    <source>
        <strain evidence="20 21">AF5678</strain>
    </source>
</reference>
<evidence type="ECO:0000256" key="8">
    <source>
        <dbReference type="ARBA" id="ARBA00022573"/>
    </source>
</evidence>
<name>A0A4Y8WQI9_9PORP</name>
<dbReference type="GO" id="GO:0051073">
    <property type="term" value="F:adenosylcobinamide-GDP ribazoletransferase activity"/>
    <property type="evidence" value="ECO:0007669"/>
    <property type="project" value="UniProtKB-UniRule"/>
</dbReference>
<feature type="transmembrane region" description="Helical" evidence="19">
    <location>
        <begin position="115"/>
        <end position="135"/>
    </location>
</feature>
<dbReference type="EMBL" id="SPNC01000036">
    <property type="protein sequence ID" value="TFH95842.1"/>
    <property type="molecule type" value="Genomic_DNA"/>
</dbReference>
<comment type="cofactor">
    <cofactor evidence="1 19">
        <name>Mg(2+)</name>
        <dbReference type="ChEBI" id="CHEBI:18420"/>
    </cofactor>
</comment>
<evidence type="ECO:0000256" key="5">
    <source>
        <dbReference type="ARBA" id="ARBA00013200"/>
    </source>
</evidence>
<gene>
    <name evidence="19" type="primary">cobS</name>
    <name evidence="20" type="ORF">E4P47_03560</name>
</gene>
<dbReference type="GO" id="GO:0008818">
    <property type="term" value="F:cobalamin 5'-phosphate synthase activity"/>
    <property type="evidence" value="ECO:0007669"/>
    <property type="project" value="UniProtKB-UniRule"/>
</dbReference>
<accession>A0A4Y8WQI9</accession>
<comment type="pathway">
    <text evidence="3 19">Cofactor biosynthesis; adenosylcobalamin biosynthesis; adenosylcobalamin from cob(II)yrinate a,c-diamide: step 7/7.</text>
</comment>
<keyword evidence="12 19" id="KW-1133">Transmembrane helix</keyword>
<evidence type="ECO:0000256" key="4">
    <source>
        <dbReference type="ARBA" id="ARBA00010561"/>
    </source>
</evidence>
<keyword evidence="11 19" id="KW-0460">Magnesium</keyword>
<feature type="transmembrane region" description="Helical" evidence="19">
    <location>
        <begin position="65"/>
        <end position="83"/>
    </location>
</feature>
<evidence type="ECO:0000256" key="1">
    <source>
        <dbReference type="ARBA" id="ARBA00001946"/>
    </source>
</evidence>
<sequence>MSSAKRFYYDIIATFTALTRLPIWEVKQVPKEHYERVVYYWPIVGWLTGPLTAGVLLGMGQFTPVVIAVAFAFAFRILLTGGMHEDGLMDLFDGFGGGHTKERTLEIMKDSHTGAFAVIGFVCYAILWVGLLGYMPLKTAAMTVLIADPVSKFVGSNLPRLLTYARTEAQAKMGVVYERHPHIGLFFIAAIFGLLPIALWHPMGWWVLLFSAVTFFVLVWMMKRKIGGYTGDCCGATFLICEVISFLAIWVMA</sequence>
<keyword evidence="10 19" id="KW-0812">Transmembrane</keyword>
<comment type="catalytic activity">
    <reaction evidence="18 19">
        <text>alpha-ribazole 5'-phosphate + adenosylcob(III)inamide-GDP = adenosylcob(III)alamin 5'-phosphate + GMP + H(+)</text>
        <dbReference type="Rhea" id="RHEA:23560"/>
        <dbReference type="ChEBI" id="CHEBI:15378"/>
        <dbReference type="ChEBI" id="CHEBI:57918"/>
        <dbReference type="ChEBI" id="CHEBI:58115"/>
        <dbReference type="ChEBI" id="CHEBI:60487"/>
        <dbReference type="ChEBI" id="CHEBI:60493"/>
        <dbReference type="EC" id="2.7.8.26"/>
    </reaction>
</comment>
<evidence type="ECO:0000313" key="20">
    <source>
        <dbReference type="EMBL" id="TFH95842.1"/>
    </source>
</evidence>
<feature type="transmembrane region" description="Helical" evidence="19">
    <location>
        <begin position="7"/>
        <end position="26"/>
    </location>
</feature>
<keyword evidence="9 19" id="KW-0808">Transferase</keyword>
<dbReference type="GO" id="GO:0005886">
    <property type="term" value="C:plasma membrane"/>
    <property type="evidence" value="ECO:0007669"/>
    <property type="project" value="UniProtKB-SubCell"/>
</dbReference>
<evidence type="ECO:0000256" key="6">
    <source>
        <dbReference type="ARBA" id="ARBA00015850"/>
    </source>
</evidence>
<evidence type="ECO:0000256" key="19">
    <source>
        <dbReference type="HAMAP-Rule" id="MF_00719"/>
    </source>
</evidence>
<proteinExistence type="inferred from homology"/>
<dbReference type="Proteomes" id="UP000297225">
    <property type="component" value="Unassembled WGS sequence"/>
</dbReference>
<dbReference type="PANTHER" id="PTHR34148">
    <property type="entry name" value="ADENOSYLCOBINAMIDE-GDP RIBAZOLETRANSFERASE"/>
    <property type="match status" value="1"/>
</dbReference>
<evidence type="ECO:0000256" key="15">
    <source>
        <dbReference type="ARBA" id="ARBA00032605"/>
    </source>
</evidence>
<keyword evidence="7 19" id="KW-1003">Cell membrane</keyword>
<dbReference type="InterPro" id="IPR003805">
    <property type="entry name" value="CobS"/>
</dbReference>
<evidence type="ECO:0000256" key="16">
    <source>
        <dbReference type="ARBA" id="ARBA00032853"/>
    </source>
</evidence>
<dbReference type="AlphaFoldDB" id="A0A4Y8WQI9"/>
<evidence type="ECO:0000256" key="11">
    <source>
        <dbReference type="ARBA" id="ARBA00022842"/>
    </source>
</evidence>
<evidence type="ECO:0000256" key="14">
    <source>
        <dbReference type="ARBA" id="ARBA00025228"/>
    </source>
</evidence>
<dbReference type="PANTHER" id="PTHR34148:SF1">
    <property type="entry name" value="ADENOSYLCOBINAMIDE-GDP RIBAZOLETRANSFERASE"/>
    <property type="match status" value="1"/>
</dbReference>
<evidence type="ECO:0000256" key="17">
    <source>
        <dbReference type="ARBA" id="ARBA00048623"/>
    </source>
</evidence>
<evidence type="ECO:0000256" key="2">
    <source>
        <dbReference type="ARBA" id="ARBA00004651"/>
    </source>
</evidence>
<keyword evidence="21" id="KW-1185">Reference proteome</keyword>
<evidence type="ECO:0000256" key="12">
    <source>
        <dbReference type="ARBA" id="ARBA00022989"/>
    </source>
</evidence>
<comment type="catalytic activity">
    <reaction evidence="17 19">
        <text>alpha-ribazole + adenosylcob(III)inamide-GDP = adenosylcob(III)alamin + GMP + H(+)</text>
        <dbReference type="Rhea" id="RHEA:16049"/>
        <dbReference type="ChEBI" id="CHEBI:10329"/>
        <dbReference type="ChEBI" id="CHEBI:15378"/>
        <dbReference type="ChEBI" id="CHEBI:18408"/>
        <dbReference type="ChEBI" id="CHEBI:58115"/>
        <dbReference type="ChEBI" id="CHEBI:60487"/>
        <dbReference type="EC" id="2.7.8.26"/>
    </reaction>
</comment>
<dbReference type="OrthoDB" id="9794626at2"/>
<dbReference type="STRING" id="1122973.GCA_000379925_01342"/>
<dbReference type="GO" id="GO:0009236">
    <property type="term" value="P:cobalamin biosynthetic process"/>
    <property type="evidence" value="ECO:0007669"/>
    <property type="project" value="UniProtKB-UniRule"/>
</dbReference>
<dbReference type="EC" id="2.7.8.26" evidence="5 19"/>
<dbReference type="UniPathway" id="UPA00148">
    <property type="reaction ID" value="UER00238"/>
</dbReference>
<dbReference type="HAMAP" id="MF_00719">
    <property type="entry name" value="CobS"/>
    <property type="match status" value="1"/>
</dbReference>
<protein>
    <recommendedName>
        <fullName evidence="6 19">Adenosylcobinamide-GDP ribazoletransferase</fullName>
        <ecNumber evidence="5 19">2.7.8.26</ecNumber>
    </recommendedName>
    <alternativeName>
        <fullName evidence="16 19">Cobalamin synthase</fullName>
    </alternativeName>
    <alternativeName>
        <fullName evidence="15 19">Cobalamin-5'-phosphate synthase</fullName>
    </alternativeName>
</protein>
<comment type="subcellular location">
    <subcellularLocation>
        <location evidence="2 19">Cell membrane</location>
        <topology evidence="2 19">Multi-pass membrane protein</topology>
    </subcellularLocation>
</comment>
<comment type="similarity">
    <text evidence="4 19">Belongs to the CobS family.</text>
</comment>
<keyword evidence="8 19" id="KW-0169">Cobalamin biosynthesis</keyword>
<evidence type="ECO:0000256" key="18">
    <source>
        <dbReference type="ARBA" id="ARBA00049504"/>
    </source>
</evidence>
<comment type="caution">
    <text evidence="20">The sequence shown here is derived from an EMBL/GenBank/DDBJ whole genome shotgun (WGS) entry which is preliminary data.</text>
</comment>
<evidence type="ECO:0000256" key="13">
    <source>
        <dbReference type="ARBA" id="ARBA00023136"/>
    </source>
</evidence>
<dbReference type="Pfam" id="PF02654">
    <property type="entry name" value="CobS"/>
    <property type="match status" value="1"/>
</dbReference>
<evidence type="ECO:0000256" key="3">
    <source>
        <dbReference type="ARBA" id="ARBA00004663"/>
    </source>
</evidence>
<evidence type="ECO:0000313" key="21">
    <source>
        <dbReference type="Proteomes" id="UP000297225"/>
    </source>
</evidence>
<dbReference type="RefSeq" id="WP_018358581.1">
    <property type="nucleotide sequence ID" value="NZ_CP197400.1"/>
</dbReference>
<feature type="transmembrane region" description="Helical" evidence="19">
    <location>
        <begin position="234"/>
        <end position="252"/>
    </location>
</feature>
<comment type="function">
    <text evidence="14 19">Joins adenosylcobinamide-GDP and alpha-ribazole to generate adenosylcobalamin (Ado-cobalamin). Also synthesizes adenosylcobalamin 5'-phosphate from adenosylcobinamide-GDP and alpha-ribazole 5'-phosphate.</text>
</comment>
<evidence type="ECO:0000256" key="9">
    <source>
        <dbReference type="ARBA" id="ARBA00022679"/>
    </source>
</evidence>
<feature type="transmembrane region" description="Helical" evidence="19">
    <location>
        <begin position="38"/>
        <end position="58"/>
    </location>
</feature>
<evidence type="ECO:0000256" key="7">
    <source>
        <dbReference type="ARBA" id="ARBA00022475"/>
    </source>
</evidence>
<feature type="transmembrane region" description="Helical" evidence="19">
    <location>
        <begin position="205"/>
        <end position="222"/>
    </location>
</feature>
<evidence type="ECO:0000256" key="10">
    <source>
        <dbReference type="ARBA" id="ARBA00022692"/>
    </source>
</evidence>
<feature type="transmembrane region" description="Helical" evidence="19">
    <location>
        <begin position="182"/>
        <end position="199"/>
    </location>
</feature>
<organism evidence="20 21">
    <name type="scientific">Porphyromonas levii</name>
    <dbReference type="NCBI Taxonomy" id="28114"/>
    <lineage>
        <taxon>Bacteria</taxon>
        <taxon>Pseudomonadati</taxon>
        <taxon>Bacteroidota</taxon>
        <taxon>Bacteroidia</taxon>
        <taxon>Bacteroidales</taxon>
        <taxon>Porphyromonadaceae</taxon>
        <taxon>Porphyromonas</taxon>
    </lineage>
</organism>